<accession>A0ACC1NG94</accession>
<dbReference type="Proteomes" id="UP001143856">
    <property type="component" value="Unassembled WGS sequence"/>
</dbReference>
<gene>
    <name evidence="1" type="ORF">NUW58_g7538</name>
</gene>
<name>A0ACC1NG94_9PEZI</name>
<comment type="caution">
    <text evidence="1">The sequence shown here is derived from an EMBL/GenBank/DDBJ whole genome shotgun (WGS) entry which is preliminary data.</text>
</comment>
<dbReference type="EMBL" id="JAPDGR010001983">
    <property type="protein sequence ID" value="KAJ2978300.1"/>
    <property type="molecule type" value="Genomic_DNA"/>
</dbReference>
<proteinExistence type="predicted"/>
<organism evidence="1 2">
    <name type="scientific">Xylaria curta</name>
    <dbReference type="NCBI Taxonomy" id="42375"/>
    <lineage>
        <taxon>Eukaryota</taxon>
        <taxon>Fungi</taxon>
        <taxon>Dikarya</taxon>
        <taxon>Ascomycota</taxon>
        <taxon>Pezizomycotina</taxon>
        <taxon>Sordariomycetes</taxon>
        <taxon>Xylariomycetidae</taxon>
        <taxon>Xylariales</taxon>
        <taxon>Xylariaceae</taxon>
        <taxon>Xylaria</taxon>
    </lineage>
</organism>
<protein>
    <submittedName>
        <fullName evidence="1">Uncharacterized protein</fullName>
    </submittedName>
</protein>
<sequence length="377" mass="39874">MASTVVLITGVGLGNALARAYLSRPNHVVIGSVRDSKGPTAQELNKLPTAAGSRLVLVSIENTSTTDAKKAAQDIEAAGLDHIDIVISNTAISHPPAPLEAVDTELFVEAFRVNAISSVLLFQAVTGLLTKSSAPKWISVSSRPGSIAQPAEFYWYIGPYGMSKAAQNWFTSTINTVVTSLTAFAIHPGFVQTDMGNEAARLGGLEKPPTTAEDSAANIIKAIDAATRETTAGKFIDVETGEVIEWTSHPAEIMAPWFQNQSCVPFADSSVPCTLGNLASYSIDVRNANDVAAGLAFAKKQNIRLVIKNSGHDFNGRSTGKGALSLWTHNLKSMEVIPAYKASYYRGPAIKIGAGVQGGEAAAFASAHGYRWWTLAA</sequence>
<reference evidence="1" key="1">
    <citation type="submission" date="2022-10" db="EMBL/GenBank/DDBJ databases">
        <title>Genome Sequence of Xylaria curta.</title>
        <authorList>
            <person name="Buettner E."/>
        </authorList>
    </citation>
    <scope>NUCLEOTIDE SEQUENCE</scope>
    <source>
        <strain evidence="1">Babe10</strain>
    </source>
</reference>
<evidence type="ECO:0000313" key="2">
    <source>
        <dbReference type="Proteomes" id="UP001143856"/>
    </source>
</evidence>
<evidence type="ECO:0000313" key="1">
    <source>
        <dbReference type="EMBL" id="KAJ2978300.1"/>
    </source>
</evidence>
<keyword evidence="2" id="KW-1185">Reference proteome</keyword>